<reference evidence="1 2" key="1">
    <citation type="submission" date="2019-04" db="EMBL/GenBank/DDBJ databases">
        <title>Draft genome sequence of Gemmobacter aestuarii sp. nov.</title>
        <authorList>
            <person name="Hameed A."/>
            <person name="Lin S.-Y."/>
            <person name="Shahina M."/>
            <person name="Lai W.-A."/>
            <person name="Young C.-C."/>
        </authorList>
    </citation>
    <scope>NUCLEOTIDE SEQUENCE [LARGE SCALE GENOMIC DNA]</scope>
    <source>
        <strain evidence="1 2">CC-PW-75</strain>
    </source>
</reference>
<organism evidence="1 2">
    <name type="scientific">Aliigemmobacter aestuarii</name>
    <dbReference type="NCBI Taxonomy" id="1445661"/>
    <lineage>
        <taxon>Bacteria</taxon>
        <taxon>Pseudomonadati</taxon>
        <taxon>Pseudomonadota</taxon>
        <taxon>Alphaproteobacteria</taxon>
        <taxon>Rhodobacterales</taxon>
        <taxon>Paracoccaceae</taxon>
        <taxon>Aliigemmobacter</taxon>
    </lineage>
</organism>
<gene>
    <name evidence="1" type="ORF">E7811_06700</name>
</gene>
<dbReference type="Gene3D" id="3.40.50.2000">
    <property type="entry name" value="Glycogen Phosphorylase B"/>
    <property type="match status" value="2"/>
</dbReference>
<keyword evidence="1" id="KW-0808">Transferase</keyword>
<dbReference type="EMBL" id="SSND01000001">
    <property type="protein sequence ID" value="THD85379.1"/>
    <property type="molecule type" value="Genomic_DNA"/>
</dbReference>
<dbReference type="OrthoDB" id="9807414at2"/>
<comment type="caution">
    <text evidence="1">The sequence shown here is derived from an EMBL/GenBank/DDBJ whole genome shotgun (WGS) entry which is preliminary data.</text>
</comment>
<evidence type="ECO:0000313" key="2">
    <source>
        <dbReference type="Proteomes" id="UP000309450"/>
    </source>
</evidence>
<dbReference type="SUPFAM" id="SSF53756">
    <property type="entry name" value="UDP-Glycosyltransferase/glycogen phosphorylase"/>
    <property type="match status" value="1"/>
</dbReference>
<dbReference type="RefSeq" id="WP_136393753.1">
    <property type="nucleotide sequence ID" value="NZ_SSND01000001.1"/>
</dbReference>
<dbReference type="Pfam" id="PF13692">
    <property type="entry name" value="Glyco_trans_1_4"/>
    <property type="match status" value="1"/>
</dbReference>
<dbReference type="PANTHER" id="PTHR12526">
    <property type="entry name" value="GLYCOSYLTRANSFERASE"/>
    <property type="match status" value="1"/>
</dbReference>
<accession>A0A4S3MS53</accession>
<sequence>MKILIYNWVQFDNPFMQGGGVTLYLRNVIEELLRRDDVEVYFLSSGDKYGMFGRKPAIRQTKNAYDTPRLRTFTLWNSPVKAPAHDAFHAIDTWLDDPVTARLIADFARQHGPFDAFHIHNLEGISGKVLSLEKSDTGIRRLFYTIHNYMPVCPQIELLYDGRLPCTDYHDGARCVGCIAHNNRMKDLIRFHRMGGWIKGRGLAGHPLGGFLFDIYAGTRAYAKAARNLARDILGGLRNGFRNWHFRPRQDVGTRHGWEPDSSVKPPRILPLDLPEDRAEGYRRWRETNGAALRDNADGVFAVSDLARDSAMRFLPEGSRVETLTLPIDIEVSPERRAKIRAERQPSEAGVTLSFIGYDIPSKGLPFLIDALSEIDDPWYRENVNLLIVARFGEHRARQLRQLEHRFRNLRIVPAYARNQLLGLSQQIDLNVVPSIWWETFNQVTVELARLGVPSLVSSNVGAKQTLPHPETFVFRAGDAADFRARLDPLVRDAALRQSFFDAELAMPSVAGHVDELMRRYGGGV</sequence>
<dbReference type="Proteomes" id="UP000309450">
    <property type="component" value="Unassembled WGS sequence"/>
</dbReference>
<proteinExistence type="predicted"/>
<protein>
    <submittedName>
        <fullName evidence="1">Glycosyltransferase</fullName>
    </submittedName>
</protein>
<dbReference type="GO" id="GO:0016757">
    <property type="term" value="F:glycosyltransferase activity"/>
    <property type="evidence" value="ECO:0007669"/>
    <property type="project" value="TreeGrafter"/>
</dbReference>
<dbReference type="PANTHER" id="PTHR12526:SF638">
    <property type="entry name" value="SPORE COAT PROTEIN SA"/>
    <property type="match status" value="1"/>
</dbReference>
<name>A0A4S3MS53_9RHOB</name>
<keyword evidence="2" id="KW-1185">Reference proteome</keyword>
<evidence type="ECO:0000313" key="1">
    <source>
        <dbReference type="EMBL" id="THD85379.1"/>
    </source>
</evidence>
<dbReference type="AlphaFoldDB" id="A0A4S3MS53"/>